<dbReference type="HAMAP" id="MF_00548">
    <property type="entry name" value="ZupT"/>
    <property type="match status" value="1"/>
</dbReference>
<comment type="similarity">
    <text evidence="2">Belongs to the ZIP transporter (TC 2.A.5) family. ZupT subfamily.</text>
</comment>
<evidence type="ECO:0000256" key="1">
    <source>
        <dbReference type="ARBA" id="ARBA00004651"/>
    </source>
</evidence>
<dbReference type="GO" id="GO:0046872">
    <property type="term" value="F:metal ion binding"/>
    <property type="evidence" value="ECO:0007669"/>
    <property type="project" value="UniProtKB-KW"/>
</dbReference>
<keyword evidence="8" id="KW-0864">Zinc transport</keyword>
<dbReference type="NCBIfam" id="NF003243">
    <property type="entry name" value="PRK04201.1"/>
    <property type="match status" value="1"/>
</dbReference>
<accession>A0A644SXF2</accession>
<evidence type="ECO:0000256" key="10">
    <source>
        <dbReference type="ARBA" id="ARBA00023004"/>
    </source>
</evidence>
<reference evidence="14" key="1">
    <citation type="submission" date="2019-08" db="EMBL/GenBank/DDBJ databases">
        <authorList>
            <person name="Kucharzyk K."/>
            <person name="Murdoch R.W."/>
            <person name="Higgins S."/>
            <person name="Loffler F."/>
        </authorList>
    </citation>
    <scope>NUCLEOTIDE SEQUENCE</scope>
</reference>
<dbReference type="InterPro" id="IPR023498">
    <property type="entry name" value="Zn_transptr_ZupT"/>
</dbReference>
<evidence type="ECO:0000256" key="13">
    <source>
        <dbReference type="SAM" id="Phobius"/>
    </source>
</evidence>
<evidence type="ECO:0000256" key="4">
    <source>
        <dbReference type="ARBA" id="ARBA00022475"/>
    </source>
</evidence>
<keyword evidence="5 13" id="KW-0812">Transmembrane</keyword>
<dbReference type="PANTHER" id="PTHR11040:SF205">
    <property type="entry name" value="ZINC TRANSPORTER ZUPT"/>
    <property type="match status" value="1"/>
</dbReference>
<keyword evidence="11" id="KW-0406">Ion transport</keyword>
<feature type="transmembrane region" description="Helical" evidence="13">
    <location>
        <begin position="6"/>
        <end position="30"/>
    </location>
</feature>
<keyword evidence="6" id="KW-0479">Metal-binding</keyword>
<keyword evidence="4" id="KW-1003">Cell membrane</keyword>
<evidence type="ECO:0000256" key="2">
    <source>
        <dbReference type="ARBA" id="ARBA00009703"/>
    </source>
</evidence>
<feature type="transmembrane region" description="Helical" evidence="13">
    <location>
        <begin position="225"/>
        <end position="247"/>
    </location>
</feature>
<evidence type="ECO:0000256" key="3">
    <source>
        <dbReference type="ARBA" id="ARBA00022448"/>
    </source>
</evidence>
<keyword evidence="12 13" id="KW-0472">Membrane</keyword>
<evidence type="ECO:0000256" key="7">
    <source>
        <dbReference type="ARBA" id="ARBA00022833"/>
    </source>
</evidence>
<keyword evidence="10" id="KW-0408">Iron</keyword>
<comment type="caution">
    <text evidence="14">The sequence shown here is derived from an EMBL/GenBank/DDBJ whole genome shotgun (WGS) entry which is preliminary data.</text>
</comment>
<dbReference type="EMBL" id="VSSQ01000008">
    <property type="protein sequence ID" value="MPL58927.1"/>
    <property type="molecule type" value="Genomic_DNA"/>
</dbReference>
<comment type="subcellular location">
    <subcellularLocation>
        <location evidence="1">Cell membrane</location>
        <topology evidence="1">Multi-pass membrane protein</topology>
    </subcellularLocation>
</comment>
<dbReference type="PANTHER" id="PTHR11040">
    <property type="entry name" value="ZINC/IRON TRANSPORTER"/>
    <property type="match status" value="1"/>
</dbReference>
<organism evidence="14">
    <name type="scientific">bioreactor metagenome</name>
    <dbReference type="NCBI Taxonomy" id="1076179"/>
    <lineage>
        <taxon>unclassified sequences</taxon>
        <taxon>metagenomes</taxon>
        <taxon>ecological metagenomes</taxon>
    </lineage>
</organism>
<name>A0A644SXF2_9ZZZZ</name>
<evidence type="ECO:0000256" key="6">
    <source>
        <dbReference type="ARBA" id="ARBA00022723"/>
    </source>
</evidence>
<dbReference type="AlphaFoldDB" id="A0A644SXF2"/>
<sequence length="280" mass="29275">MPSPALFHAFTLTLLAGLATGAGSFIALLSKKTTPRFLSLSLGFSAGVMIFVSLVELFNEARAQLALLWGESNSYWGAIGGFFLGMGIIAGIDRLVPAAVNPHEARAGEAARFEATDSKACDEFEGIRGRRLLRTGVLTAIVVALHNLPEGIATFFAGLQDRNLGITIALAVAIHNIPEGIAISVPVYYSTGSRAKAFWYSFASGLSEPIGAILGYLLLMPLLGGPTFGIVLASVAGIMIYISLDELLPSAREYGKSHWAMLGLAGGMGVMAISLALGSG</sequence>
<evidence type="ECO:0000256" key="12">
    <source>
        <dbReference type="ARBA" id="ARBA00023136"/>
    </source>
</evidence>
<gene>
    <name evidence="14" type="primary">zupT_1</name>
    <name evidence="14" type="ORF">SDC9_04473</name>
</gene>
<feature type="transmembrane region" description="Helical" evidence="13">
    <location>
        <begin position="75"/>
        <end position="96"/>
    </location>
</feature>
<feature type="transmembrane region" description="Helical" evidence="13">
    <location>
        <begin position="137"/>
        <end position="158"/>
    </location>
</feature>
<feature type="transmembrane region" description="Helical" evidence="13">
    <location>
        <begin position="164"/>
        <end position="185"/>
    </location>
</feature>
<evidence type="ECO:0000256" key="8">
    <source>
        <dbReference type="ARBA" id="ARBA00022906"/>
    </source>
</evidence>
<evidence type="ECO:0000256" key="11">
    <source>
        <dbReference type="ARBA" id="ARBA00023065"/>
    </source>
</evidence>
<keyword evidence="7" id="KW-0862">Zinc</keyword>
<evidence type="ECO:0000256" key="5">
    <source>
        <dbReference type="ARBA" id="ARBA00022692"/>
    </source>
</evidence>
<feature type="transmembrane region" description="Helical" evidence="13">
    <location>
        <begin position="259"/>
        <end position="277"/>
    </location>
</feature>
<protein>
    <submittedName>
        <fullName evidence="14">Zinc transporter ZupT</fullName>
    </submittedName>
</protein>
<feature type="transmembrane region" description="Helical" evidence="13">
    <location>
        <begin position="37"/>
        <end position="55"/>
    </location>
</feature>
<dbReference type="GO" id="GO:0005385">
    <property type="term" value="F:zinc ion transmembrane transporter activity"/>
    <property type="evidence" value="ECO:0007669"/>
    <property type="project" value="TreeGrafter"/>
</dbReference>
<keyword evidence="3" id="KW-0813">Transport</keyword>
<dbReference type="InterPro" id="IPR003689">
    <property type="entry name" value="ZIP"/>
</dbReference>
<proteinExistence type="inferred from homology"/>
<feature type="transmembrane region" description="Helical" evidence="13">
    <location>
        <begin position="197"/>
        <end position="219"/>
    </location>
</feature>
<evidence type="ECO:0000256" key="9">
    <source>
        <dbReference type="ARBA" id="ARBA00022989"/>
    </source>
</evidence>
<dbReference type="Pfam" id="PF02535">
    <property type="entry name" value="Zip"/>
    <property type="match status" value="1"/>
</dbReference>
<dbReference type="GO" id="GO:0005886">
    <property type="term" value="C:plasma membrane"/>
    <property type="evidence" value="ECO:0007669"/>
    <property type="project" value="UniProtKB-SubCell"/>
</dbReference>
<keyword evidence="9 13" id="KW-1133">Transmembrane helix</keyword>
<evidence type="ECO:0000313" key="14">
    <source>
        <dbReference type="EMBL" id="MPL58927.1"/>
    </source>
</evidence>